<evidence type="ECO:0000313" key="5">
    <source>
        <dbReference type="Proteomes" id="UP000604001"/>
    </source>
</evidence>
<dbReference type="Pfam" id="PF01593">
    <property type="entry name" value="Amino_oxidase"/>
    <property type="match status" value="1"/>
</dbReference>
<accession>A0ABR6U9H8</accession>
<comment type="caution">
    <text evidence="4">The sequence shown here is derived from an EMBL/GenBank/DDBJ whole genome shotgun (WGS) entry which is preliminary data.</text>
</comment>
<dbReference type="EMBL" id="JACMYC010000005">
    <property type="protein sequence ID" value="MBC2960773.1"/>
    <property type="molecule type" value="Genomic_DNA"/>
</dbReference>
<proteinExistence type="predicted"/>
<evidence type="ECO:0000259" key="3">
    <source>
        <dbReference type="Pfam" id="PF01593"/>
    </source>
</evidence>
<gene>
    <name evidence="4" type="ORF">H7344_10760</name>
</gene>
<dbReference type="PRINTS" id="PR00757">
    <property type="entry name" value="AMINEOXDASEF"/>
</dbReference>
<evidence type="ECO:0000256" key="1">
    <source>
        <dbReference type="ARBA" id="ARBA00001974"/>
    </source>
</evidence>
<dbReference type="InterPro" id="IPR036188">
    <property type="entry name" value="FAD/NAD-bd_sf"/>
</dbReference>
<dbReference type="Gene3D" id="3.50.50.60">
    <property type="entry name" value="FAD/NAD(P)-binding domain"/>
    <property type="match status" value="1"/>
</dbReference>
<comment type="cofactor">
    <cofactor evidence="1">
        <name>FAD</name>
        <dbReference type="ChEBI" id="CHEBI:57692"/>
    </cofactor>
</comment>
<keyword evidence="5" id="KW-1185">Reference proteome</keyword>
<name>A0ABR6U9H8_9ACTN</name>
<dbReference type="Proteomes" id="UP000604001">
    <property type="component" value="Unassembled WGS sequence"/>
</dbReference>
<dbReference type="InterPro" id="IPR001613">
    <property type="entry name" value="Flavin_amine_oxidase"/>
</dbReference>
<keyword evidence="2" id="KW-0560">Oxidoreductase</keyword>
<evidence type="ECO:0000256" key="2">
    <source>
        <dbReference type="ARBA" id="ARBA00023002"/>
    </source>
</evidence>
<organism evidence="4 5">
    <name type="scientific">Nocardioides deserti</name>
    <dbReference type="NCBI Taxonomy" id="1588644"/>
    <lineage>
        <taxon>Bacteria</taxon>
        <taxon>Bacillati</taxon>
        <taxon>Actinomycetota</taxon>
        <taxon>Actinomycetes</taxon>
        <taxon>Propionibacteriales</taxon>
        <taxon>Nocardioidaceae</taxon>
        <taxon>Nocardioides</taxon>
    </lineage>
</organism>
<feature type="domain" description="Amine oxidase" evidence="3">
    <location>
        <begin position="16"/>
        <end position="429"/>
    </location>
</feature>
<dbReference type="InterPro" id="IPR002937">
    <property type="entry name" value="Amino_oxidase"/>
</dbReference>
<evidence type="ECO:0000313" key="4">
    <source>
        <dbReference type="EMBL" id="MBC2960773.1"/>
    </source>
</evidence>
<dbReference type="RefSeq" id="WP_186346030.1">
    <property type="nucleotide sequence ID" value="NZ_BMMR01000005.1"/>
</dbReference>
<protein>
    <submittedName>
        <fullName evidence="4">FAD-dependent oxidoreductase</fullName>
    </submittedName>
</protein>
<reference evidence="4 5" key="1">
    <citation type="submission" date="2020-08" db="EMBL/GenBank/DDBJ databases">
        <title>novel species in genus Nocardioides.</title>
        <authorList>
            <person name="Zhang G."/>
        </authorList>
    </citation>
    <scope>NUCLEOTIDE SEQUENCE [LARGE SCALE GENOMIC DNA]</scope>
    <source>
        <strain evidence="4 5">SC8A-24</strain>
    </source>
</reference>
<sequence>MRANAEVDVVVVGAGLAGLRCARALVDAGLDVVVLEATGRVGGRVRTDRVDGFLVDHGFQLLNPAYPAVRRWVDTDALGLQPFPAGVLARTDGVQGGAEGGAELLADPLRELGLTGRTARSVAVRPREVLGLLRWARPLVGPRRGLADRVTPRRGDVTLRDSLDRAGASGLLRTVLERFLAGVLLDGSGTTADAYALLLARTFAAGTPALPAAGMAALPAQLAAGLGDRVRLRTPVEGIDTTGAHPVLLTAAGTTRARSVVVATDGLTASRLAGTPAPSPRGVVTQWWEVEDLRGRRDRRAPGVLAVDARPRPAGPVVNTAVVSAAAPTYAPPGRHLVQASALLRRGVAVPSEGRVRRHAADLLGIDATGWSEVARHELPHALAAQPVPFTARRPVVVRPGLLVCGDHRDTASIQGALVSGQRAARAVLASLDRARADRS</sequence>
<dbReference type="PANTHER" id="PTHR42841">
    <property type="entry name" value="AMINE OXIDASE"/>
    <property type="match status" value="1"/>
</dbReference>
<dbReference type="SUPFAM" id="SSF51905">
    <property type="entry name" value="FAD/NAD(P)-binding domain"/>
    <property type="match status" value="1"/>
</dbReference>